<name>A0ABR5NBK0_BRECH</name>
<comment type="catalytic activity">
    <reaction evidence="8">
        <text>3',5'-cyclic UMP + H2O = UMP + H(+)</text>
        <dbReference type="Rhea" id="RHEA:70575"/>
        <dbReference type="ChEBI" id="CHEBI:15377"/>
        <dbReference type="ChEBI" id="CHEBI:15378"/>
        <dbReference type="ChEBI" id="CHEBI:57865"/>
        <dbReference type="ChEBI" id="CHEBI:184387"/>
    </reaction>
    <physiologicalReaction direction="left-to-right" evidence="8">
        <dbReference type="Rhea" id="RHEA:70576"/>
    </physiologicalReaction>
</comment>
<dbReference type="Pfam" id="PF13567">
    <property type="entry name" value="DUF4131"/>
    <property type="match status" value="1"/>
</dbReference>
<dbReference type="InterPro" id="IPR025405">
    <property type="entry name" value="DUF4131"/>
</dbReference>
<feature type="transmembrane region" description="Helical" evidence="9">
    <location>
        <begin position="446"/>
        <end position="464"/>
    </location>
</feature>
<keyword evidence="5 9" id="KW-0472">Membrane</keyword>
<dbReference type="Proteomes" id="UP000051063">
    <property type="component" value="Unassembled WGS sequence"/>
</dbReference>
<evidence type="ECO:0000256" key="6">
    <source>
        <dbReference type="ARBA" id="ARBA00034221"/>
    </source>
</evidence>
<dbReference type="InterPro" id="IPR004797">
    <property type="entry name" value="Competence_ComEC/Rec2"/>
</dbReference>
<comment type="catalytic activity">
    <reaction evidence="6">
        <text>3',5'-cyclic CMP + H2O = CMP + H(+)</text>
        <dbReference type="Rhea" id="RHEA:72675"/>
        <dbReference type="ChEBI" id="CHEBI:15377"/>
        <dbReference type="ChEBI" id="CHEBI:15378"/>
        <dbReference type="ChEBI" id="CHEBI:58003"/>
        <dbReference type="ChEBI" id="CHEBI:60377"/>
    </reaction>
    <physiologicalReaction direction="left-to-right" evidence="6">
        <dbReference type="Rhea" id="RHEA:72676"/>
    </physiologicalReaction>
</comment>
<feature type="transmembrane region" description="Helical" evidence="9">
    <location>
        <begin position="513"/>
        <end position="530"/>
    </location>
</feature>
<comment type="subcellular location">
    <subcellularLocation>
        <location evidence="1">Cell membrane</location>
        <topology evidence="1">Multi-pass membrane protein</topology>
    </subcellularLocation>
</comment>
<dbReference type="InterPro" id="IPR004477">
    <property type="entry name" value="ComEC_N"/>
</dbReference>
<comment type="function">
    <text evidence="7">Counteracts the endogenous Pycsar antiviral defense system. Phosphodiesterase that enables metal-dependent hydrolysis of host cyclic nucleotide Pycsar defense signals such as cCMP and cUMP.</text>
</comment>
<feature type="transmembrane region" description="Helical" evidence="9">
    <location>
        <begin position="292"/>
        <end position="314"/>
    </location>
</feature>
<dbReference type="InterPro" id="IPR036866">
    <property type="entry name" value="RibonucZ/Hydroxyglut_hydro"/>
</dbReference>
<feature type="transmembrane region" description="Helical" evidence="9">
    <location>
        <begin position="59"/>
        <end position="79"/>
    </location>
</feature>
<evidence type="ECO:0000256" key="9">
    <source>
        <dbReference type="SAM" id="Phobius"/>
    </source>
</evidence>
<feature type="transmembrane region" description="Helical" evidence="9">
    <location>
        <begin position="415"/>
        <end position="439"/>
    </location>
</feature>
<evidence type="ECO:0000256" key="7">
    <source>
        <dbReference type="ARBA" id="ARBA00034301"/>
    </source>
</evidence>
<evidence type="ECO:0000256" key="5">
    <source>
        <dbReference type="ARBA" id="ARBA00023136"/>
    </source>
</evidence>
<organism evidence="11 12">
    <name type="scientific">Brevibacillus choshinensis</name>
    <dbReference type="NCBI Taxonomy" id="54911"/>
    <lineage>
        <taxon>Bacteria</taxon>
        <taxon>Bacillati</taxon>
        <taxon>Bacillota</taxon>
        <taxon>Bacilli</taxon>
        <taxon>Bacillales</taxon>
        <taxon>Paenibacillaceae</taxon>
        <taxon>Brevibacillus</taxon>
    </lineage>
</organism>
<dbReference type="Pfam" id="PF00753">
    <property type="entry name" value="Lactamase_B"/>
    <property type="match status" value="1"/>
</dbReference>
<keyword evidence="3 9" id="KW-0812">Transmembrane</keyword>
<gene>
    <name evidence="11" type="ORF">AN963_03825</name>
</gene>
<dbReference type="NCBIfam" id="TIGR00360">
    <property type="entry name" value="ComEC_N-term"/>
    <property type="match status" value="1"/>
</dbReference>
<dbReference type="PANTHER" id="PTHR30619">
    <property type="entry name" value="DNA INTERNALIZATION/COMPETENCE PROTEIN COMEC/REC2"/>
    <property type="match status" value="1"/>
</dbReference>
<evidence type="ECO:0000256" key="1">
    <source>
        <dbReference type="ARBA" id="ARBA00004651"/>
    </source>
</evidence>
<reference evidence="11 12" key="1">
    <citation type="submission" date="2015-09" db="EMBL/GenBank/DDBJ databases">
        <title>Genome sequencing project for genomic taxonomy and phylogenomics of Bacillus-like bacteria.</title>
        <authorList>
            <person name="Liu B."/>
            <person name="Wang J."/>
            <person name="Zhu Y."/>
            <person name="Liu G."/>
            <person name="Chen Q."/>
            <person name="Chen Z."/>
            <person name="Lan J."/>
            <person name="Che J."/>
            <person name="Ge C."/>
            <person name="Shi H."/>
            <person name="Pan Z."/>
            <person name="Liu X."/>
        </authorList>
    </citation>
    <scope>NUCLEOTIDE SEQUENCE [LARGE SCALE GENOMIC DNA]</scope>
    <source>
        <strain evidence="11 12">DSM 8552</strain>
    </source>
</reference>
<feature type="transmembrane region" description="Helical" evidence="9">
    <location>
        <begin position="35"/>
        <end position="52"/>
    </location>
</feature>
<evidence type="ECO:0000256" key="8">
    <source>
        <dbReference type="ARBA" id="ARBA00048505"/>
    </source>
</evidence>
<evidence type="ECO:0000256" key="2">
    <source>
        <dbReference type="ARBA" id="ARBA00022475"/>
    </source>
</evidence>
<feature type="transmembrane region" description="Helical" evidence="9">
    <location>
        <begin position="12"/>
        <end position="29"/>
    </location>
</feature>
<evidence type="ECO:0000256" key="3">
    <source>
        <dbReference type="ARBA" id="ARBA00022692"/>
    </source>
</evidence>
<feature type="domain" description="Metallo-beta-lactamase" evidence="10">
    <location>
        <begin position="545"/>
        <end position="755"/>
    </location>
</feature>
<evidence type="ECO:0000313" key="11">
    <source>
        <dbReference type="EMBL" id="KQL48928.1"/>
    </source>
</evidence>
<sequence>MVRQRDGGVSVTLYRASITMVFGLLLSAYLHPAWLLAAAAIGCAVPMITAIPDSLRRCIILYVFTSILSGLYFTGYEILHQSELKPYAEQERSIWVRGTIDSAVIRDGDVARFYLDVQEWTFSGKNWNKIGRTERLAIRIKLDQEEEAEKAEAWRRGSAWSGHVRLSVPSGARNPYAFDYSRYLYWQGVQVIGEASYRTVQVEASNGMWAQFQNWQDDAASRVESLFDDPEVAGYMKSLLLGVGDDVNPELAEMYADLGLSHVLAISGLHVTLVSSMFMWTLERTGLGRRWALTATVSMLIGYVFIVGASASAVRSGLMGGVGLACQVLGKRIDGKDVWAGTLIVMLLANPCQLWHIGFQLSFAVTLGLIIFVPFSQHIFIRIPLWIRTLVAVTIAAQAVSFPFLIYHFHQFSALSWLVNLIVTPILSMVVLPLGYIALVVGMIHPFLASWPVLLSTHLLQWLHEPLFALNQMEMPFSHWPHPDWWWLLLYAGLLFVLPILWQMGYHRQRDAIVCLALYIGLLVLARQPFSGDQEVRITFLDVGQGDSIVVEISNQKVYLIDAGGTIRFPVRESWREKRDPFEVGKDIVLPFLRARGIETIDRVVLTHGDLDHIGGMAALVPRFSFGEVLVNGDTPEGKEREVLQQFHQKGVPILTGRPGQSWSDAPGVDWRWLQPGQPSEASGNEASIVLQLTAYGKSVLFTGDIERDGERRVVQYGLPEVDVLKVAHHGSDTSSTDALLASLRPKTAVISVGANNRYGHPSAEVLQRLKKTGSKVYRTDRHGAVTLIITPNGMAWKTQGSNT</sequence>
<dbReference type="InterPro" id="IPR052159">
    <property type="entry name" value="Competence_DNA_uptake"/>
</dbReference>
<keyword evidence="2" id="KW-1003">Cell membrane</keyword>
<dbReference type="InterPro" id="IPR035681">
    <property type="entry name" value="ComA-like_MBL"/>
</dbReference>
<feature type="transmembrane region" description="Helical" evidence="9">
    <location>
        <begin position="484"/>
        <end position="501"/>
    </location>
</feature>
<dbReference type="Pfam" id="PF03772">
    <property type="entry name" value="Competence"/>
    <property type="match status" value="1"/>
</dbReference>
<keyword evidence="4 9" id="KW-1133">Transmembrane helix</keyword>
<dbReference type="NCBIfam" id="TIGR00361">
    <property type="entry name" value="ComEC_Rec2"/>
    <property type="match status" value="1"/>
</dbReference>
<dbReference type="SUPFAM" id="SSF56281">
    <property type="entry name" value="Metallo-hydrolase/oxidoreductase"/>
    <property type="match status" value="1"/>
</dbReference>
<dbReference type="SMART" id="SM00849">
    <property type="entry name" value="Lactamase_B"/>
    <property type="match status" value="1"/>
</dbReference>
<feature type="transmembrane region" description="Helical" evidence="9">
    <location>
        <begin position="354"/>
        <end position="373"/>
    </location>
</feature>
<dbReference type="PANTHER" id="PTHR30619:SF1">
    <property type="entry name" value="RECOMBINATION PROTEIN 2"/>
    <property type="match status" value="1"/>
</dbReference>
<dbReference type="CDD" id="cd07731">
    <property type="entry name" value="ComA-like_MBL-fold"/>
    <property type="match status" value="1"/>
</dbReference>
<comment type="caution">
    <text evidence="11">The sequence shown here is derived from an EMBL/GenBank/DDBJ whole genome shotgun (WGS) entry which is preliminary data.</text>
</comment>
<dbReference type="EMBL" id="LJJB01000007">
    <property type="protein sequence ID" value="KQL48928.1"/>
    <property type="molecule type" value="Genomic_DNA"/>
</dbReference>
<evidence type="ECO:0000256" key="4">
    <source>
        <dbReference type="ARBA" id="ARBA00022989"/>
    </source>
</evidence>
<dbReference type="InterPro" id="IPR001279">
    <property type="entry name" value="Metallo-B-lactamas"/>
</dbReference>
<dbReference type="Gene3D" id="3.60.15.10">
    <property type="entry name" value="Ribonuclease Z/Hydroxyacylglutathione hydrolase-like"/>
    <property type="match status" value="1"/>
</dbReference>
<evidence type="ECO:0000259" key="10">
    <source>
        <dbReference type="SMART" id="SM00849"/>
    </source>
</evidence>
<proteinExistence type="predicted"/>
<evidence type="ECO:0000313" key="12">
    <source>
        <dbReference type="Proteomes" id="UP000051063"/>
    </source>
</evidence>
<accession>A0ABR5NBK0</accession>
<feature type="transmembrane region" description="Helical" evidence="9">
    <location>
        <begin position="385"/>
        <end position="409"/>
    </location>
</feature>
<protein>
    <submittedName>
        <fullName evidence="11">Competence protein ComEC</fullName>
    </submittedName>
</protein>
<keyword evidence="12" id="KW-1185">Reference proteome</keyword>
<feature type="transmembrane region" description="Helical" evidence="9">
    <location>
        <begin position="259"/>
        <end position="280"/>
    </location>
</feature>